<gene>
    <name evidence="1" type="primary">TIM13</name>
    <name evidence="1" type="ORF">H2198_001511</name>
</gene>
<dbReference type="Proteomes" id="UP001172386">
    <property type="component" value="Unassembled WGS sequence"/>
</dbReference>
<proteinExistence type="predicted"/>
<comment type="caution">
    <text evidence="1">The sequence shown here is derived from an EMBL/GenBank/DDBJ whole genome shotgun (WGS) entry which is preliminary data.</text>
</comment>
<accession>A0ACC3AH83</accession>
<organism evidence="1 2">
    <name type="scientific">Neophaeococcomyces mojaviensis</name>
    <dbReference type="NCBI Taxonomy" id="3383035"/>
    <lineage>
        <taxon>Eukaryota</taxon>
        <taxon>Fungi</taxon>
        <taxon>Dikarya</taxon>
        <taxon>Ascomycota</taxon>
        <taxon>Pezizomycotina</taxon>
        <taxon>Eurotiomycetes</taxon>
        <taxon>Chaetothyriomycetidae</taxon>
        <taxon>Chaetothyriales</taxon>
        <taxon>Chaetothyriales incertae sedis</taxon>
        <taxon>Neophaeococcomyces</taxon>
    </lineage>
</organism>
<reference evidence="1" key="1">
    <citation type="submission" date="2022-10" db="EMBL/GenBank/DDBJ databases">
        <title>Culturing micro-colonial fungi from biological soil crusts in the Mojave desert and describing Neophaeococcomyces mojavensis, and introducing the new genera and species Taxawa tesnikishii.</title>
        <authorList>
            <person name="Kurbessoian T."/>
            <person name="Stajich J.E."/>
        </authorList>
    </citation>
    <scope>NUCLEOTIDE SEQUENCE</scope>
    <source>
        <strain evidence="1">JES_112</strain>
    </source>
</reference>
<evidence type="ECO:0000313" key="2">
    <source>
        <dbReference type="Proteomes" id="UP001172386"/>
    </source>
</evidence>
<name>A0ACC3AH83_9EURO</name>
<protein>
    <submittedName>
        <fullName evidence="1">Protein translocase subunit</fullName>
    </submittedName>
</protein>
<sequence>MAALDLEILQFSSTVSFPFPPTKPSTPRTMAFGGFFGGGSSSSSNNNNDNSDSSASPTAPSTFPSSLTNLPGSTSSLDTKTRLQQAITNQTNLINAKYLIQKINENCFEHCIPDPGASLSSKEQTCLSTCMEKYIESWNTVSKTYVARLQKEGAALGAAGGLAGQGREMF</sequence>
<dbReference type="EMBL" id="JAPDRQ010000017">
    <property type="protein sequence ID" value="KAJ9662160.1"/>
    <property type="molecule type" value="Genomic_DNA"/>
</dbReference>
<keyword evidence="2" id="KW-1185">Reference proteome</keyword>
<evidence type="ECO:0000313" key="1">
    <source>
        <dbReference type="EMBL" id="KAJ9662160.1"/>
    </source>
</evidence>